<feature type="compositionally biased region" description="Basic and acidic residues" evidence="1">
    <location>
        <begin position="155"/>
        <end position="170"/>
    </location>
</feature>
<feature type="compositionally biased region" description="Basic and acidic residues" evidence="1">
    <location>
        <begin position="1"/>
        <end position="15"/>
    </location>
</feature>
<feature type="region of interest" description="Disordered" evidence="1">
    <location>
        <begin position="1"/>
        <end position="134"/>
    </location>
</feature>
<evidence type="ECO:0000313" key="2">
    <source>
        <dbReference type="EMBL" id="KIL69680.1"/>
    </source>
</evidence>
<keyword evidence="3" id="KW-1185">Reference proteome</keyword>
<reference evidence="2 3" key="1">
    <citation type="submission" date="2014-04" db="EMBL/GenBank/DDBJ databases">
        <title>Evolutionary Origins and Diversification of the Mycorrhizal Mutualists.</title>
        <authorList>
            <consortium name="DOE Joint Genome Institute"/>
            <consortium name="Mycorrhizal Genomics Consortium"/>
            <person name="Kohler A."/>
            <person name="Kuo A."/>
            <person name="Nagy L.G."/>
            <person name="Floudas D."/>
            <person name="Copeland A."/>
            <person name="Barry K.W."/>
            <person name="Cichocki N."/>
            <person name="Veneault-Fourrey C."/>
            <person name="LaButti K."/>
            <person name="Lindquist E.A."/>
            <person name="Lipzen A."/>
            <person name="Lundell T."/>
            <person name="Morin E."/>
            <person name="Murat C."/>
            <person name="Riley R."/>
            <person name="Ohm R."/>
            <person name="Sun H."/>
            <person name="Tunlid A."/>
            <person name="Henrissat B."/>
            <person name="Grigoriev I.V."/>
            <person name="Hibbett D.S."/>
            <person name="Martin F."/>
        </authorList>
    </citation>
    <scope>NUCLEOTIDE SEQUENCE [LARGE SCALE GENOMIC DNA]</scope>
    <source>
        <strain evidence="2 3">Koide BX008</strain>
    </source>
</reference>
<accession>A0A0C2T1J7</accession>
<feature type="compositionally biased region" description="Polar residues" evidence="1">
    <location>
        <begin position="441"/>
        <end position="451"/>
    </location>
</feature>
<feature type="compositionally biased region" description="Polar residues" evidence="1">
    <location>
        <begin position="19"/>
        <end position="36"/>
    </location>
</feature>
<feature type="region of interest" description="Disordered" evidence="1">
    <location>
        <begin position="146"/>
        <end position="170"/>
    </location>
</feature>
<evidence type="ECO:0000313" key="3">
    <source>
        <dbReference type="Proteomes" id="UP000054549"/>
    </source>
</evidence>
<feature type="compositionally biased region" description="Polar residues" evidence="1">
    <location>
        <begin position="293"/>
        <end position="318"/>
    </location>
</feature>
<protein>
    <submittedName>
        <fullName evidence="2">Uncharacterized protein</fullName>
    </submittedName>
</protein>
<feature type="compositionally biased region" description="Polar residues" evidence="1">
    <location>
        <begin position="71"/>
        <end position="88"/>
    </location>
</feature>
<dbReference type="HOGENOM" id="CLU_442084_0_0_1"/>
<dbReference type="Proteomes" id="UP000054549">
    <property type="component" value="Unassembled WGS sequence"/>
</dbReference>
<feature type="region of interest" description="Disordered" evidence="1">
    <location>
        <begin position="515"/>
        <end position="618"/>
    </location>
</feature>
<evidence type="ECO:0000256" key="1">
    <source>
        <dbReference type="SAM" id="MobiDB-lite"/>
    </source>
</evidence>
<organism evidence="2 3">
    <name type="scientific">Amanita muscaria (strain Koide BX008)</name>
    <dbReference type="NCBI Taxonomy" id="946122"/>
    <lineage>
        <taxon>Eukaryota</taxon>
        <taxon>Fungi</taxon>
        <taxon>Dikarya</taxon>
        <taxon>Basidiomycota</taxon>
        <taxon>Agaricomycotina</taxon>
        <taxon>Agaricomycetes</taxon>
        <taxon>Agaricomycetidae</taxon>
        <taxon>Agaricales</taxon>
        <taxon>Pluteineae</taxon>
        <taxon>Amanitaceae</taxon>
        <taxon>Amanita</taxon>
    </lineage>
</organism>
<feature type="compositionally biased region" description="Basic and acidic residues" evidence="1">
    <location>
        <begin position="228"/>
        <end position="249"/>
    </location>
</feature>
<feature type="compositionally biased region" description="Polar residues" evidence="1">
    <location>
        <begin position="328"/>
        <end position="350"/>
    </location>
</feature>
<feature type="compositionally biased region" description="Polar residues" evidence="1">
    <location>
        <begin position="381"/>
        <end position="399"/>
    </location>
</feature>
<proteinExistence type="predicted"/>
<feature type="region of interest" description="Disordered" evidence="1">
    <location>
        <begin position="287"/>
        <end position="503"/>
    </location>
</feature>
<gene>
    <name evidence="2" type="ORF">M378DRAFT_695067</name>
</gene>
<dbReference type="EMBL" id="KN818225">
    <property type="protein sequence ID" value="KIL69680.1"/>
    <property type="molecule type" value="Genomic_DNA"/>
</dbReference>
<dbReference type="AlphaFoldDB" id="A0A0C2T1J7"/>
<name>A0A0C2T1J7_AMAMK</name>
<feature type="region of interest" description="Disordered" evidence="1">
    <location>
        <begin position="207"/>
        <end position="258"/>
    </location>
</feature>
<sequence length="618" mass="68175">MKPIKSGRDESKRVVTDPYHTSYSVNPETALRSLTGQHKHDDLVVYPIDPGREEAHVKYSPTASSRREVSAQPSMNKRPNANDTSTTLRPGHTRAHSSNHGRTESSPGKTAEGPLPAISYSPSSRPTEEKHGHVAQASLERHVNELDPGASRDFGTTRDRGDRPQLTEREPMAVASPGVVLSSTTPVVMPQMVAHDGRPVIAHGLVAGNSHDSKNSDYQQSIQRAQHRVLDTAPREQDVIRKQRREGTKNSRSPNKDQVQLIHKEEHDHHRPPLDNRNTSRHEGLAHLGKKTGTGTSPVITVPQNSFPQPDPQSTFSEIDSRYGTPRNVLQSSPGQHPASSIVKTPNQGVNKPEINQEYSPKASISRPHDSPSRYPHSVYRPSSSSAVNNATQQSTMDYSKNHPSPPIPSNHSQSHSPTFLPSRDARETTPVVIHNEQPLPDSTENGNRTSSKYHRGQPKEQASASPRSARPDSSRMAPSKPFNPLANPQLPEPINYQTTSSHAVQPVMNRRIAETNPVPLPPSSLLFSKGIDQSSSYTPPEYQGTGDSRSMLNNHLPRATEYSHGPSPNDQDFEKHEPRLITPKSQKLPEFSELQQKSTHYDGAKVNALEPYQDSPT</sequence>
<dbReference type="InParanoid" id="A0A0C2T1J7"/>